<proteinExistence type="predicted"/>
<feature type="compositionally biased region" description="Low complexity" evidence="1">
    <location>
        <begin position="44"/>
        <end position="59"/>
    </location>
</feature>
<accession>A0A368T1D1</accession>
<sequence>MSDNGPYTQPPQYPQGGEGNPGGQPSPYGGGYGQPGPGQGAPGAGQPQYPSGPYQNPYGAESGTGGQAPYQTPYGGQPAAGGPQFQAPQEQQMFQGGQPPYGPGGPGPDMSGYPAAAPRKSNAGLWIVIAGGGVILVLVIAVVVMLLRGGGEPAPPAAGTDGGQGATDQSQGSGQEEGTTSVNGEPPYTLPEDPCTALTEETVNEIGLTDPSQSTDSSRAYCSWSVEGEDNSYGTLTVTYEYPYGGSDSVESAQELFQSNIEYNSDEESEFTDLEVHENQELNLGDESRLIFATDKTVGSEYSVGTLLIRDANINVTVQYRMSPDLLEENAPAPLEFSDVEQLLPDLGKQSLNIVG</sequence>
<keyword evidence="2" id="KW-1133">Transmembrane helix</keyword>
<gene>
    <name evidence="3" type="ORF">DEF24_20505</name>
</gene>
<dbReference type="AlphaFoldDB" id="A0A368T1D1"/>
<feature type="region of interest" description="Disordered" evidence="1">
    <location>
        <begin position="154"/>
        <end position="194"/>
    </location>
</feature>
<feature type="region of interest" description="Disordered" evidence="1">
    <location>
        <begin position="1"/>
        <end position="115"/>
    </location>
</feature>
<dbReference type="RefSeq" id="WP_114398906.1">
    <property type="nucleotide sequence ID" value="NZ_QEIM01000095.1"/>
</dbReference>
<keyword evidence="2" id="KW-0812">Transmembrane</keyword>
<dbReference type="InterPro" id="IPR024520">
    <property type="entry name" value="DUF3558"/>
</dbReference>
<evidence type="ECO:0008006" key="5">
    <source>
        <dbReference type="Google" id="ProtNLM"/>
    </source>
</evidence>
<dbReference type="EMBL" id="QEIN01000189">
    <property type="protein sequence ID" value="RCV53504.1"/>
    <property type="molecule type" value="Genomic_DNA"/>
</dbReference>
<reference evidence="3 4" key="1">
    <citation type="submission" date="2018-04" db="EMBL/GenBank/DDBJ databases">
        <title>Novel actinobacteria from marine sediment.</title>
        <authorList>
            <person name="Ng Z.Y."/>
            <person name="Tan G.Y.A."/>
        </authorList>
    </citation>
    <scope>NUCLEOTIDE SEQUENCE [LARGE SCALE GENOMIC DNA]</scope>
    <source>
        <strain evidence="3 4">TPS81</strain>
    </source>
</reference>
<evidence type="ECO:0000256" key="2">
    <source>
        <dbReference type="SAM" id="Phobius"/>
    </source>
</evidence>
<dbReference type="OrthoDB" id="3431813at2"/>
<feature type="compositionally biased region" description="Low complexity" evidence="1">
    <location>
        <begin position="71"/>
        <end position="98"/>
    </location>
</feature>
<keyword evidence="4" id="KW-1185">Reference proteome</keyword>
<evidence type="ECO:0000313" key="4">
    <source>
        <dbReference type="Proteomes" id="UP000253318"/>
    </source>
</evidence>
<comment type="caution">
    <text evidence="3">The sequence shown here is derived from an EMBL/GenBank/DDBJ whole genome shotgun (WGS) entry which is preliminary data.</text>
</comment>
<organism evidence="3 4">
    <name type="scientific">Marinitenerispora sediminis</name>
    <dbReference type="NCBI Taxonomy" id="1931232"/>
    <lineage>
        <taxon>Bacteria</taxon>
        <taxon>Bacillati</taxon>
        <taxon>Actinomycetota</taxon>
        <taxon>Actinomycetes</taxon>
        <taxon>Streptosporangiales</taxon>
        <taxon>Nocardiopsidaceae</taxon>
        <taxon>Marinitenerispora</taxon>
    </lineage>
</organism>
<feature type="transmembrane region" description="Helical" evidence="2">
    <location>
        <begin position="123"/>
        <end position="147"/>
    </location>
</feature>
<protein>
    <recommendedName>
        <fullName evidence="5">DUF3558 domain-containing protein</fullName>
    </recommendedName>
</protein>
<feature type="compositionally biased region" description="Gly residues" evidence="1">
    <location>
        <begin position="16"/>
        <end position="43"/>
    </location>
</feature>
<evidence type="ECO:0000313" key="3">
    <source>
        <dbReference type="EMBL" id="RCV53504.1"/>
    </source>
</evidence>
<evidence type="ECO:0000256" key="1">
    <source>
        <dbReference type="SAM" id="MobiDB-lite"/>
    </source>
</evidence>
<keyword evidence="2" id="KW-0472">Membrane</keyword>
<dbReference type="Pfam" id="PF12079">
    <property type="entry name" value="DUF3558"/>
    <property type="match status" value="1"/>
</dbReference>
<dbReference type="Proteomes" id="UP000253318">
    <property type="component" value="Unassembled WGS sequence"/>
</dbReference>
<name>A0A368T1D1_9ACTN</name>